<evidence type="ECO:0000256" key="11">
    <source>
        <dbReference type="ARBA" id="ARBA00023146"/>
    </source>
</evidence>
<gene>
    <name evidence="12" type="primary">cysS</name>
    <name evidence="14" type="ORF">A2442_02930</name>
</gene>
<comment type="subcellular location">
    <subcellularLocation>
        <location evidence="1 12">Cytoplasm</location>
    </subcellularLocation>
</comment>
<dbReference type="SUPFAM" id="SSF47323">
    <property type="entry name" value="Anticodon-binding domain of a subclass of class I aminoacyl-tRNA synthetases"/>
    <property type="match status" value="1"/>
</dbReference>
<evidence type="ECO:0000256" key="1">
    <source>
        <dbReference type="ARBA" id="ARBA00004496"/>
    </source>
</evidence>
<feature type="binding site" evidence="12">
    <location>
        <position position="29"/>
    </location>
    <ligand>
        <name>Zn(2+)</name>
        <dbReference type="ChEBI" id="CHEBI:29105"/>
    </ligand>
</feature>
<dbReference type="Pfam" id="PF23493">
    <property type="entry name" value="CysS_C"/>
    <property type="match status" value="1"/>
</dbReference>
<keyword evidence="4 12" id="KW-0963">Cytoplasm</keyword>
<keyword evidence="6 12" id="KW-0479">Metal-binding</keyword>
<keyword evidence="10 12" id="KW-0648">Protein biosynthesis</keyword>
<feature type="short sequence motif" description="'KMSKS' region" evidence="12">
    <location>
        <begin position="286"/>
        <end position="290"/>
    </location>
</feature>
<dbReference type="Pfam" id="PF09190">
    <property type="entry name" value="DALR_2"/>
    <property type="match status" value="1"/>
</dbReference>
<organism evidence="14 15">
    <name type="scientific">Candidatus Campbellbacteria bacterium RIFOXYC2_FULL_35_25</name>
    <dbReference type="NCBI Taxonomy" id="1797582"/>
    <lineage>
        <taxon>Bacteria</taxon>
        <taxon>Candidatus Campbelliibacteriota</taxon>
    </lineage>
</organism>
<dbReference type="SMART" id="SM00840">
    <property type="entry name" value="DALR_2"/>
    <property type="match status" value="1"/>
</dbReference>
<keyword evidence="8 12" id="KW-0862">Zinc</keyword>
<evidence type="ECO:0000256" key="5">
    <source>
        <dbReference type="ARBA" id="ARBA00022598"/>
    </source>
</evidence>
<dbReference type="EC" id="6.1.1.16" evidence="12"/>
<dbReference type="InterPro" id="IPR015273">
    <property type="entry name" value="Cys-tRNA-synt_Ia_DALR"/>
</dbReference>
<dbReference type="Gene3D" id="3.40.50.620">
    <property type="entry name" value="HUPs"/>
    <property type="match status" value="1"/>
</dbReference>
<accession>A0A1F5EJ78</accession>
<dbReference type="InterPro" id="IPR014729">
    <property type="entry name" value="Rossmann-like_a/b/a_fold"/>
</dbReference>
<dbReference type="Pfam" id="PF01406">
    <property type="entry name" value="tRNA-synt_1e"/>
    <property type="match status" value="1"/>
</dbReference>
<evidence type="ECO:0000256" key="9">
    <source>
        <dbReference type="ARBA" id="ARBA00022840"/>
    </source>
</evidence>
<comment type="catalytic activity">
    <reaction evidence="12">
        <text>tRNA(Cys) + L-cysteine + ATP = L-cysteinyl-tRNA(Cys) + AMP + diphosphate</text>
        <dbReference type="Rhea" id="RHEA:17773"/>
        <dbReference type="Rhea" id="RHEA-COMP:9661"/>
        <dbReference type="Rhea" id="RHEA-COMP:9679"/>
        <dbReference type="ChEBI" id="CHEBI:30616"/>
        <dbReference type="ChEBI" id="CHEBI:33019"/>
        <dbReference type="ChEBI" id="CHEBI:35235"/>
        <dbReference type="ChEBI" id="CHEBI:78442"/>
        <dbReference type="ChEBI" id="CHEBI:78517"/>
        <dbReference type="ChEBI" id="CHEBI:456215"/>
        <dbReference type="EC" id="6.1.1.16"/>
    </reaction>
</comment>
<dbReference type="AlphaFoldDB" id="A0A1F5EJ78"/>
<dbReference type="InterPro" id="IPR032678">
    <property type="entry name" value="tRNA-synt_1_cat_dom"/>
</dbReference>
<evidence type="ECO:0000256" key="3">
    <source>
        <dbReference type="ARBA" id="ARBA00011245"/>
    </source>
</evidence>
<evidence type="ECO:0000256" key="8">
    <source>
        <dbReference type="ARBA" id="ARBA00022833"/>
    </source>
</evidence>
<evidence type="ECO:0000256" key="10">
    <source>
        <dbReference type="ARBA" id="ARBA00022917"/>
    </source>
</evidence>
<comment type="caution">
    <text evidence="14">The sequence shown here is derived from an EMBL/GenBank/DDBJ whole genome shotgun (WGS) entry which is preliminary data.</text>
</comment>
<keyword evidence="11 12" id="KW-0030">Aminoacyl-tRNA synthetase</keyword>
<comment type="cofactor">
    <cofactor evidence="12">
        <name>Zn(2+)</name>
        <dbReference type="ChEBI" id="CHEBI:29105"/>
    </cofactor>
    <text evidence="12">Binds 1 zinc ion per subunit.</text>
</comment>
<dbReference type="Gene3D" id="1.20.120.1910">
    <property type="entry name" value="Cysteine-tRNA ligase, C-terminal anti-codon recognition domain"/>
    <property type="match status" value="1"/>
</dbReference>
<dbReference type="InterPro" id="IPR024909">
    <property type="entry name" value="Cys-tRNA/MSH_ligase"/>
</dbReference>
<sequence length="477" mass="54416">MALKIYNTLSKTKEEFKPLEDNKVRFYYCGPTVYKTQHIGGLRGNFNADSIRRSLTYLNYKVNFVSNYTDVGHLTGDNIGDADTGEDRMEISARLEMKTPKEIADVAIEDYERDTKELNLLFPTTRCRATDYIQEMVDMIQILLDKNFAYQTNLAIYFDVSKAKDYTRLSGQKMEEQIGGAGTGDTTDTEKRNPADFALWFFKKGKHENALQTWSSPWGEGFPGWHIECSAMSKKHLGDTMDIHMGGKEHISIHHTNEIAQSESANGVNFVNYWVHNEHLVVDNKKMSKSIGNVVMLKDIKEKGFDPLALRYFFLQAHYRSGQNFTWEALDSAQKGLINLYEQVASLGNKVGETNKEYKNKFTEKIEDDFNTPQALAVVSELLKSDLPNENKLATILDFDKVLGLNLSKAKEKIPQEISIEELSPEIQNLIKERQTARDNKDYQKSDELRASIIDKGYEVKDTPEGQKVFKKLTADS</sequence>
<evidence type="ECO:0000256" key="6">
    <source>
        <dbReference type="ARBA" id="ARBA00022723"/>
    </source>
</evidence>
<feature type="binding site" evidence="12">
    <location>
        <position position="289"/>
    </location>
    <ligand>
        <name>ATP</name>
        <dbReference type="ChEBI" id="CHEBI:30616"/>
    </ligand>
</feature>
<reference evidence="14 15" key="1">
    <citation type="journal article" date="2016" name="Nat. Commun.">
        <title>Thousands of microbial genomes shed light on interconnected biogeochemical processes in an aquifer system.</title>
        <authorList>
            <person name="Anantharaman K."/>
            <person name="Brown C.T."/>
            <person name="Hug L.A."/>
            <person name="Sharon I."/>
            <person name="Castelle C.J."/>
            <person name="Probst A.J."/>
            <person name="Thomas B.C."/>
            <person name="Singh A."/>
            <person name="Wilkins M.J."/>
            <person name="Karaoz U."/>
            <person name="Brodie E.L."/>
            <person name="Williams K.H."/>
            <person name="Hubbard S.S."/>
            <person name="Banfield J.F."/>
        </authorList>
    </citation>
    <scope>NUCLEOTIDE SEQUENCE [LARGE SCALE GENOMIC DNA]</scope>
</reference>
<evidence type="ECO:0000256" key="12">
    <source>
        <dbReference type="HAMAP-Rule" id="MF_00041"/>
    </source>
</evidence>
<comment type="subunit">
    <text evidence="3 12">Monomer.</text>
</comment>
<evidence type="ECO:0000256" key="2">
    <source>
        <dbReference type="ARBA" id="ARBA00005594"/>
    </source>
</evidence>
<dbReference type="CDD" id="cd00672">
    <property type="entry name" value="CysRS_core"/>
    <property type="match status" value="1"/>
</dbReference>
<dbReference type="PANTHER" id="PTHR10890:SF3">
    <property type="entry name" value="CYSTEINE--TRNA LIGASE, CYTOPLASMIC"/>
    <property type="match status" value="1"/>
</dbReference>
<keyword evidence="5 12" id="KW-0436">Ligase</keyword>
<name>A0A1F5EJ78_9BACT</name>
<evidence type="ECO:0000313" key="14">
    <source>
        <dbReference type="EMBL" id="OGD67435.1"/>
    </source>
</evidence>
<comment type="caution">
    <text evidence="12">Lacks conserved residue(s) required for the propagation of feature annotation.</text>
</comment>
<dbReference type="InterPro" id="IPR015803">
    <property type="entry name" value="Cys-tRNA-ligase"/>
</dbReference>
<feature type="domain" description="Cysteinyl-tRNA synthetase class Ia DALR" evidence="13">
    <location>
        <begin position="361"/>
        <end position="414"/>
    </location>
</feature>
<dbReference type="InterPro" id="IPR009080">
    <property type="entry name" value="tRNAsynth_Ia_anticodon-bd"/>
</dbReference>
<dbReference type="InterPro" id="IPR056411">
    <property type="entry name" value="CysS_C"/>
</dbReference>
<evidence type="ECO:0000256" key="4">
    <source>
        <dbReference type="ARBA" id="ARBA00022490"/>
    </source>
</evidence>
<dbReference type="SUPFAM" id="SSF52374">
    <property type="entry name" value="Nucleotidylyl transferase"/>
    <property type="match status" value="1"/>
</dbReference>
<dbReference type="GO" id="GO:0005524">
    <property type="term" value="F:ATP binding"/>
    <property type="evidence" value="ECO:0007669"/>
    <property type="project" value="UniProtKB-UniRule"/>
</dbReference>
<dbReference type="GO" id="GO:0005829">
    <property type="term" value="C:cytosol"/>
    <property type="evidence" value="ECO:0007669"/>
    <property type="project" value="TreeGrafter"/>
</dbReference>
<evidence type="ECO:0000313" key="15">
    <source>
        <dbReference type="Proteomes" id="UP000179003"/>
    </source>
</evidence>
<keyword evidence="7 12" id="KW-0547">Nucleotide-binding</keyword>
<dbReference type="HAMAP" id="MF_00041">
    <property type="entry name" value="Cys_tRNA_synth"/>
    <property type="match status" value="1"/>
</dbReference>
<dbReference type="EMBL" id="MFAE01000005">
    <property type="protein sequence ID" value="OGD67435.1"/>
    <property type="molecule type" value="Genomic_DNA"/>
</dbReference>
<dbReference type="GO" id="GO:0006423">
    <property type="term" value="P:cysteinyl-tRNA aminoacylation"/>
    <property type="evidence" value="ECO:0007669"/>
    <property type="project" value="UniProtKB-UniRule"/>
</dbReference>
<dbReference type="STRING" id="1797582.A2442_02930"/>
<dbReference type="GO" id="GO:0008270">
    <property type="term" value="F:zinc ion binding"/>
    <property type="evidence" value="ECO:0007669"/>
    <property type="project" value="UniProtKB-UniRule"/>
</dbReference>
<comment type="similarity">
    <text evidence="2 12">Belongs to the class-I aminoacyl-tRNA synthetase family.</text>
</comment>
<protein>
    <recommendedName>
        <fullName evidence="12">Cysteine--tRNA ligase</fullName>
        <ecNumber evidence="12">6.1.1.16</ecNumber>
    </recommendedName>
    <alternativeName>
        <fullName evidence="12">Cysteinyl-tRNA synthetase</fullName>
        <shortName evidence="12">CysRS</shortName>
    </alternativeName>
</protein>
<feature type="binding site" evidence="12">
    <location>
        <position position="258"/>
    </location>
    <ligand>
        <name>Zn(2+)</name>
        <dbReference type="ChEBI" id="CHEBI:29105"/>
    </ligand>
</feature>
<evidence type="ECO:0000256" key="7">
    <source>
        <dbReference type="ARBA" id="ARBA00022741"/>
    </source>
</evidence>
<feature type="binding site" evidence="12">
    <location>
        <position position="254"/>
    </location>
    <ligand>
        <name>Zn(2+)</name>
        <dbReference type="ChEBI" id="CHEBI:29105"/>
    </ligand>
</feature>
<keyword evidence="9 12" id="KW-0067">ATP-binding</keyword>
<feature type="binding site" evidence="12">
    <location>
        <position position="229"/>
    </location>
    <ligand>
        <name>Zn(2+)</name>
        <dbReference type="ChEBI" id="CHEBI:29105"/>
    </ligand>
</feature>
<dbReference type="Proteomes" id="UP000179003">
    <property type="component" value="Unassembled WGS sequence"/>
</dbReference>
<dbReference type="PANTHER" id="PTHR10890">
    <property type="entry name" value="CYSTEINYL-TRNA SYNTHETASE"/>
    <property type="match status" value="1"/>
</dbReference>
<proteinExistence type="inferred from homology"/>
<evidence type="ECO:0000259" key="13">
    <source>
        <dbReference type="SMART" id="SM00840"/>
    </source>
</evidence>
<dbReference type="GO" id="GO:0004817">
    <property type="term" value="F:cysteine-tRNA ligase activity"/>
    <property type="evidence" value="ECO:0007669"/>
    <property type="project" value="UniProtKB-UniRule"/>
</dbReference>
<dbReference type="PRINTS" id="PR00983">
    <property type="entry name" value="TRNASYNTHCYS"/>
</dbReference>
<dbReference type="NCBIfam" id="TIGR00435">
    <property type="entry name" value="cysS"/>
    <property type="match status" value="1"/>
</dbReference>